<accession>A0A516GMC5</accession>
<dbReference type="PROSITE" id="PS01124">
    <property type="entry name" value="HTH_ARAC_FAMILY_2"/>
    <property type="match status" value="1"/>
</dbReference>
<organism evidence="5 6">
    <name type="scientific">Formosa sediminum</name>
    <dbReference type="NCBI Taxonomy" id="2594004"/>
    <lineage>
        <taxon>Bacteria</taxon>
        <taxon>Pseudomonadati</taxon>
        <taxon>Bacteroidota</taxon>
        <taxon>Flavobacteriia</taxon>
        <taxon>Flavobacteriales</taxon>
        <taxon>Flavobacteriaceae</taxon>
        <taxon>Formosa</taxon>
    </lineage>
</organism>
<name>A0A516GMC5_9FLAO</name>
<dbReference type="KEGG" id="fop:FNB79_01045"/>
<evidence type="ECO:0000259" key="4">
    <source>
        <dbReference type="PROSITE" id="PS01124"/>
    </source>
</evidence>
<dbReference type="SUPFAM" id="SSF46689">
    <property type="entry name" value="Homeodomain-like"/>
    <property type="match status" value="1"/>
</dbReference>
<dbReference type="Gene3D" id="1.10.10.60">
    <property type="entry name" value="Homeodomain-like"/>
    <property type="match status" value="1"/>
</dbReference>
<dbReference type="AlphaFoldDB" id="A0A516GMC5"/>
<dbReference type="OrthoDB" id="952277at2"/>
<evidence type="ECO:0000256" key="2">
    <source>
        <dbReference type="ARBA" id="ARBA00023125"/>
    </source>
</evidence>
<feature type="domain" description="HTH araC/xylS-type" evidence="4">
    <location>
        <begin position="74"/>
        <end position="176"/>
    </location>
</feature>
<dbReference type="InterPro" id="IPR018062">
    <property type="entry name" value="HTH_AraC-typ_CS"/>
</dbReference>
<evidence type="ECO:0000256" key="3">
    <source>
        <dbReference type="ARBA" id="ARBA00023163"/>
    </source>
</evidence>
<keyword evidence="3" id="KW-0804">Transcription</keyword>
<keyword evidence="2" id="KW-0238">DNA-binding</keyword>
<gene>
    <name evidence="5" type="ORF">FNB79_01045</name>
</gene>
<reference evidence="5 6" key="1">
    <citation type="submission" date="2019-07" db="EMBL/GenBank/DDBJ databases">
        <title>Genome sequencing for Formosa sp. PS13.</title>
        <authorList>
            <person name="Park S.-J."/>
        </authorList>
    </citation>
    <scope>NUCLEOTIDE SEQUENCE [LARGE SCALE GENOMIC DNA]</scope>
    <source>
        <strain evidence="5 6">PS13</strain>
    </source>
</reference>
<proteinExistence type="predicted"/>
<dbReference type="SMART" id="SM00342">
    <property type="entry name" value="HTH_ARAC"/>
    <property type="match status" value="1"/>
</dbReference>
<dbReference type="EMBL" id="CP041637">
    <property type="protein sequence ID" value="QDO92625.1"/>
    <property type="molecule type" value="Genomic_DNA"/>
</dbReference>
<dbReference type="InterPro" id="IPR009057">
    <property type="entry name" value="Homeodomain-like_sf"/>
</dbReference>
<evidence type="ECO:0000313" key="6">
    <source>
        <dbReference type="Proteomes" id="UP000319209"/>
    </source>
</evidence>
<dbReference type="PANTHER" id="PTHR43280:SF28">
    <property type="entry name" value="HTH-TYPE TRANSCRIPTIONAL ACTIVATOR RHAS"/>
    <property type="match status" value="1"/>
</dbReference>
<dbReference type="RefSeq" id="WP_143379535.1">
    <property type="nucleotide sequence ID" value="NZ_CP041637.1"/>
</dbReference>
<dbReference type="GO" id="GO:0043565">
    <property type="term" value="F:sequence-specific DNA binding"/>
    <property type="evidence" value="ECO:0007669"/>
    <property type="project" value="InterPro"/>
</dbReference>
<protein>
    <submittedName>
        <fullName evidence="5">AraC family transcriptional regulator</fullName>
    </submittedName>
</protein>
<dbReference type="InterPro" id="IPR018060">
    <property type="entry name" value="HTH_AraC"/>
</dbReference>
<dbReference type="PROSITE" id="PS00041">
    <property type="entry name" value="HTH_ARAC_FAMILY_1"/>
    <property type="match status" value="1"/>
</dbReference>
<dbReference type="Proteomes" id="UP000319209">
    <property type="component" value="Chromosome"/>
</dbReference>
<keyword evidence="1" id="KW-0805">Transcription regulation</keyword>
<evidence type="ECO:0000256" key="1">
    <source>
        <dbReference type="ARBA" id="ARBA00023015"/>
    </source>
</evidence>
<dbReference type="Pfam" id="PF12833">
    <property type="entry name" value="HTH_18"/>
    <property type="match status" value="1"/>
</dbReference>
<sequence>MKLFVKFDYQIVCKRVLEAQLNKLGIPYELNGIGEIKLPSGLKPDKREALIAGLEFYGIEIIQDEKDVLVQRIKDIVSDMIYNYEEDKTYNTSTLLSTKLNYSYSYLSNVFSEVTYSSIENFVILKKIDYAKELMSSNKELTLTEIAHRLQYSSVAHLSGQFKKITGLTPSSFQKIILKRRSRL</sequence>
<dbReference type="GO" id="GO:0003700">
    <property type="term" value="F:DNA-binding transcription factor activity"/>
    <property type="evidence" value="ECO:0007669"/>
    <property type="project" value="InterPro"/>
</dbReference>
<evidence type="ECO:0000313" key="5">
    <source>
        <dbReference type="EMBL" id="QDO92625.1"/>
    </source>
</evidence>
<keyword evidence="6" id="KW-1185">Reference proteome</keyword>
<dbReference type="PANTHER" id="PTHR43280">
    <property type="entry name" value="ARAC-FAMILY TRANSCRIPTIONAL REGULATOR"/>
    <property type="match status" value="1"/>
</dbReference>